<feature type="transmembrane region" description="Helical" evidence="1">
    <location>
        <begin position="12"/>
        <end position="33"/>
    </location>
</feature>
<reference evidence="2 3" key="1">
    <citation type="journal article" date="2016" name="Nat. Commun.">
        <title>Thousands of microbial genomes shed light on interconnected biogeochemical processes in an aquifer system.</title>
        <authorList>
            <person name="Anantharaman K."/>
            <person name="Brown C.T."/>
            <person name="Hug L.A."/>
            <person name="Sharon I."/>
            <person name="Castelle C.J."/>
            <person name="Probst A.J."/>
            <person name="Thomas B.C."/>
            <person name="Singh A."/>
            <person name="Wilkins M.J."/>
            <person name="Karaoz U."/>
            <person name="Brodie E.L."/>
            <person name="Williams K.H."/>
            <person name="Hubbard S.S."/>
            <person name="Banfield J.F."/>
        </authorList>
    </citation>
    <scope>NUCLEOTIDE SEQUENCE [LARGE SCALE GENOMIC DNA]</scope>
</reference>
<protein>
    <submittedName>
        <fullName evidence="2">Uncharacterized protein</fullName>
    </submittedName>
</protein>
<dbReference type="Proteomes" id="UP000177579">
    <property type="component" value="Unassembled WGS sequence"/>
</dbReference>
<evidence type="ECO:0000313" key="3">
    <source>
        <dbReference type="Proteomes" id="UP000177579"/>
    </source>
</evidence>
<sequence>MNNINKELKLYIFYYFLIFFILPFIVLGSGLIIKDPGWFIEYIVFIILPTFLIFVWYYKKILKEKLKFIKNIY</sequence>
<name>A0A1F5TS38_9BACT</name>
<keyword evidence="1" id="KW-0472">Membrane</keyword>
<keyword evidence="1" id="KW-1133">Transmembrane helix</keyword>
<accession>A0A1F5TS38</accession>
<proteinExistence type="predicted"/>
<keyword evidence="1" id="KW-0812">Transmembrane</keyword>
<organism evidence="2 3">
    <name type="scientific">Candidatus Falkowbacteria bacterium RIFOXYD2_FULL_34_120</name>
    <dbReference type="NCBI Taxonomy" id="1798007"/>
    <lineage>
        <taxon>Bacteria</taxon>
        <taxon>Candidatus Falkowiibacteriota</taxon>
    </lineage>
</organism>
<comment type="caution">
    <text evidence="2">The sequence shown here is derived from an EMBL/GenBank/DDBJ whole genome shotgun (WGS) entry which is preliminary data.</text>
</comment>
<evidence type="ECO:0000256" key="1">
    <source>
        <dbReference type="SAM" id="Phobius"/>
    </source>
</evidence>
<gene>
    <name evidence="2" type="ORF">A2531_05820</name>
</gene>
<evidence type="ECO:0000313" key="2">
    <source>
        <dbReference type="EMBL" id="OGF41772.1"/>
    </source>
</evidence>
<dbReference type="EMBL" id="MFGO01000005">
    <property type="protein sequence ID" value="OGF41772.1"/>
    <property type="molecule type" value="Genomic_DNA"/>
</dbReference>
<feature type="transmembrane region" description="Helical" evidence="1">
    <location>
        <begin position="39"/>
        <end position="58"/>
    </location>
</feature>
<dbReference type="AlphaFoldDB" id="A0A1F5TS38"/>